<keyword evidence="4 9" id="KW-0560">Oxidoreductase</keyword>
<feature type="domain" description="Trans-2-enoyl-CoA reductase catalytic" evidence="11">
    <location>
        <begin position="81"/>
        <end position="316"/>
    </location>
</feature>
<organism evidence="13 14">
    <name type="scientific">Paenibacillus oenotherae</name>
    <dbReference type="NCBI Taxonomy" id="1435645"/>
    <lineage>
        <taxon>Bacteria</taxon>
        <taxon>Bacillati</taxon>
        <taxon>Bacillota</taxon>
        <taxon>Bacilli</taxon>
        <taxon>Bacillales</taxon>
        <taxon>Paenibacillaceae</taxon>
        <taxon>Paenibacillus</taxon>
    </lineage>
</organism>
<dbReference type="RefSeq" id="WP_219874559.1">
    <property type="nucleotide sequence ID" value="NZ_JAHZIJ010000022.1"/>
</dbReference>
<dbReference type="Pfam" id="PF07055">
    <property type="entry name" value="Eno-Rase_FAD_bd"/>
    <property type="match status" value="1"/>
</dbReference>
<dbReference type="EMBL" id="JAHZIJ010000022">
    <property type="protein sequence ID" value="MBW7477307.1"/>
    <property type="molecule type" value="Genomic_DNA"/>
</dbReference>
<evidence type="ECO:0000259" key="11">
    <source>
        <dbReference type="Pfam" id="PF12241"/>
    </source>
</evidence>
<feature type="domain" description="Trans-2-enoyl-CoA reductase-like NAD(P)H binding" evidence="12">
    <location>
        <begin position="2"/>
        <end position="77"/>
    </location>
</feature>
<comment type="function">
    <text evidence="9">Involved in the fatty acid synthesis (FAS II). Catalyzes the reduction of a carbon-carbon double bond in an enoyl moiety that is covalently linked to a coenzyme A (CoA).</text>
</comment>
<protein>
    <recommendedName>
        <fullName evidence="9">Trans-2-enoyl-CoA reductase [NADH]</fullName>
        <shortName evidence="9">TER</shortName>
        <ecNumber evidence="9">1.3.1.44</ecNumber>
    </recommendedName>
</protein>
<dbReference type="Gene3D" id="3.40.50.720">
    <property type="entry name" value="NAD(P)-binding Rossmann-like Domain"/>
    <property type="match status" value="1"/>
</dbReference>
<comment type="caution">
    <text evidence="13">The sequence shown here is derived from an EMBL/GenBank/DDBJ whole genome shotgun (WGS) entry which is preliminary data.</text>
</comment>
<feature type="binding site" evidence="9">
    <location>
        <position position="224"/>
    </location>
    <ligand>
        <name>substrate</name>
    </ligand>
</feature>
<evidence type="ECO:0000259" key="12">
    <source>
        <dbReference type="Pfam" id="PF12242"/>
    </source>
</evidence>
<feature type="binding site" evidence="9">
    <location>
        <position position="243"/>
    </location>
    <ligand>
        <name>NAD(+)</name>
        <dbReference type="ChEBI" id="CHEBI:57540"/>
    </ligand>
</feature>
<keyword evidence="6 9" id="KW-0443">Lipid metabolism</keyword>
<feature type="binding site" evidence="9">
    <location>
        <begin position="73"/>
        <end position="74"/>
    </location>
    <ligand>
        <name>NAD(+)</name>
        <dbReference type="ChEBI" id="CHEBI:57540"/>
    </ligand>
</feature>
<comment type="pathway">
    <text evidence="9">Lipid metabolism; fatty acid biosynthesis.</text>
</comment>
<accession>A0ABS7DBJ8</accession>
<evidence type="ECO:0000313" key="13">
    <source>
        <dbReference type="EMBL" id="MBW7477307.1"/>
    </source>
</evidence>
<feature type="binding site" evidence="9">
    <location>
        <begin position="138"/>
        <end position="139"/>
    </location>
    <ligand>
        <name>NAD(+)</name>
        <dbReference type="ChEBI" id="CHEBI:57540"/>
    </ligand>
</feature>
<evidence type="ECO:0000256" key="9">
    <source>
        <dbReference type="HAMAP-Rule" id="MF_01838"/>
    </source>
</evidence>
<feature type="domain" description="Enoyl reductase FAD binding" evidence="10">
    <location>
        <begin position="323"/>
        <end position="386"/>
    </location>
</feature>
<keyword evidence="5 9" id="KW-0520">NAD</keyword>
<dbReference type="NCBIfam" id="NF010177">
    <property type="entry name" value="PRK13656.1"/>
    <property type="match status" value="1"/>
</dbReference>
<name>A0ABS7DBJ8_9BACL</name>
<dbReference type="InterPro" id="IPR024906">
    <property type="entry name" value="Eno_Rdtase_FAD-bd_dom"/>
</dbReference>
<feature type="binding site" evidence="9">
    <location>
        <begin position="272"/>
        <end position="274"/>
    </location>
    <ligand>
        <name>NAD(+)</name>
        <dbReference type="ChEBI" id="CHEBI:57540"/>
    </ligand>
</feature>
<comment type="similarity">
    <text evidence="9">Belongs to the TER reductase family.</text>
</comment>
<keyword evidence="3 9" id="KW-0276">Fatty acid metabolism</keyword>
<keyword evidence="2 9" id="KW-0444">Lipid biosynthesis</keyword>
<dbReference type="Pfam" id="PF12242">
    <property type="entry name" value="Eno-Rase_NADH_b"/>
    <property type="match status" value="1"/>
</dbReference>
<dbReference type="InterPro" id="IPR050048">
    <property type="entry name" value="FabV-like_NADH_b"/>
</dbReference>
<sequence>MIIAPAMRGYISTTAHPVGCALQVQQQRQFVERQPFVEGARRVLVIGGSMGYGLATCIVSTFGMKADTITVCLEREPMAERPASAGWYHNRAWQSLAAREGRHAETLFGDAFSEETKRRTILRVKEQFGQLDLIVYSLAAPRRSDPLTGQVYTSVLKTIGEPYTNKTVHIHTGEVGSVTLQPATAEEIAETVQVMGGSDWEEWVEQLEAADAIAQGAVTLAYSYVGTPLFQEFYRGGTIGRAKDHLEATAHQLDARLTASGGRAYTAVMKALITQSSAAIPISPLYTMLLFRIMREQNVHEGCIEQVYRLMSERLYAGETVPVDDQGRIRLDEKELLPEIQEELLRRWSIVETSNLEELADFEEYRRQFMNLFGFAVDGVDYEADVDPALELFAAEEVESSLS</sequence>
<dbReference type="HAMAP" id="MF_01838">
    <property type="entry name" value="FabV_reductase"/>
    <property type="match status" value="1"/>
</dbReference>
<dbReference type="PANTHER" id="PTHR37480:SF1">
    <property type="entry name" value="ENOYL-[ACYL-CARRIER-PROTEIN] REDUCTASE [NADH]"/>
    <property type="match status" value="1"/>
</dbReference>
<evidence type="ECO:0000256" key="1">
    <source>
        <dbReference type="ARBA" id="ARBA00011245"/>
    </source>
</evidence>
<dbReference type="InterPro" id="IPR024910">
    <property type="entry name" value="Enoyl-CoA_Rdtase_cat_dom"/>
</dbReference>
<reference evidence="13 14" key="1">
    <citation type="submission" date="2021-07" db="EMBL/GenBank/DDBJ databases">
        <title>Paenibacillus radiodurans sp. nov., isolated from the southeastern edge of Tengger Desert.</title>
        <authorList>
            <person name="Zhang G."/>
        </authorList>
    </citation>
    <scope>NUCLEOTIDE SEQUENCE [LARGE SCALE GENOMIC DNA]</scope>
    <source>
        <strain evidence="13 14">DT7-4</strain>
    </source>
</reference>
<comment type="catalytic activity">
    <reaction evidence="8 9">
        <text>a 2,3-saturated acyl-CoA + NAD(+) = a (2E)-enoyl-CoA + NADH + H(+)</text>
        <dbReference type="Rhea" id="RHEA:18177"/>
        <dbReference type="ChEBI" id="CHEBI:15378"/>
        <dbReference type="ChEBI" id="CHEBI:57540"/>
        <dbReference type="ChEBI" id="CHEBI:57945"/>
        <dbReference type="ChEBI" id="CHEBI:58856"/>
        <dbReference type="ChEBI" id="CHEBI:65111"/>
        <dbReference type="EC" id="1.3.1.44"/>
    </reaction>
</comment>
<feature type="binding site" evidence="9">
    <location>
        <begin position="110"/>
        <end position="111"/>
    </location>
    <ligand>
        <name>NAD(+)</name>
        <dbReference type="ChEBI" id="CHEBI:57540"/>
    </ligand>
</feature>
<dbReference type="NCBIfam" id="NF043048">
    <property type="entry name" value="EnoyACPredFabV"/>
    <property type="match status" value="1"/>
</dbReference>
<proteinExistence type="inferred from homology"/>
<evidence type="ECO:0000256" key="6">
    <source>
        <dbReference type="ARBA" id="ARBA00023098"/>
    </source>
</evidence>
<comment type="caution">
    <text evidence="9">Lacks conserved residue(s) required for the propagation of feature annotation.</text>
</comment>
<evidence type="ECO:0000259" key="10">
    <source>
        <dbReference type="Pfam" id="PF07055"/>
    </source>
</evidence>
<dbReference type="PANTHER" id="PTHR37480">
    <property type="entry name" value="ENOYL-[ACYL-CARRIER-PROTEIN] REDUCTASE [NADH]"/>
    <property type="match status" value="1"/>
</dbReference>
<gene>
    <name evidence="9" type="primary">fabV</name>
    <name evidence="13" type="ORF">K0T92_21545</name>
</gene>
<evidence type="ECO:0000256" key="4">
    <source>
        <dbReference type="ARBA" id="ARBA00023002"/>
    </source>
</evidence>
<comment type="subunit">
    <text evidence="1 9">Monomer.</text>
</comment>
<feature type="site" description="Plays an important role in discriminating NADH against NADPH" evidence="9">
    <location>
        <position position="74"/>
    </location>
</feature>
<evidence type="ECO:0000256" key="2">
    <source>
        <dbReference type="ARBA" id="ARBA00022516"/>
    </source>
</evidence>
<evidence type="ECO:0000256" key="5">
    <source>
        <dbReference type="ARBA" id="ARBA00023027"/>
    </source>
</evidence>
<evidence type="ECO:0000313" key="14">
    <source>
        <dbReference type="Proteomes" id="UP000812277"/>
    </source>
</evidence>
<feature type="active site" description="Proton donor" evidence="9">
    <location>
        <position position="234"/>
    </location>
</feature>
<dbReference type="InterPro" id="IPR010758">
    <property type="entry name" value="Trans-2-enoyl-CoA_reductase"/>
</dbReference>
<keyword evidence="7 9" id="KW-0275">Fatty acid biosynthesis</keyword>
<evidence type="ECO:0000256" key="7">
    <source>
        <dbReference type="ARBA" id="ARBA00023160"/>
    </source>
</evidence>
<evidence type="ECO:0000256" key="3">
    <source>
        <dbReference type="ARBA" id="ARBA00022832"/>
    </source>
</evidence>
<evidence type="ECO:0000256" key="8">
    <source>
        <dbReference type="ARBA" id="ARBA00048302"/>
    </source>
</evidence>
<dbReference type="Pfam" id="PF12241">
    <property type="entry name" value="Enoyl_reductase"/>
    <property type="match status" value="1"/>
</dbReference>
<dbReference type="EC" id="1.3.1.44" evidence="9"/>
<dbReference type="Proteomes" id="UP000812277">
    <property type="component" value="Unassembled WGS sequence"/>
</dbReference>
<keyword evidence="14" id="KW-1185">Reference proteome</keyword>